<dbReference type="GO" id="GO:0042709">
    <property type="term" value="C:succinate-CoA ligase complex"/>
    <property type="evidence" value="ECO:0007669"/>
    <property type="project" value="TreeGrafter"/>
</dbReference>
<evidence type="ECO:0000256" key="10">
    <source>
        <dbReference type="HAMAP-Rule" id="MF_03219"/>
    </source>
</evidence>
<feature type="binding site" evidence="10">
    <location>
        <position position="269"/>
    </location>
    <ligand>
        <name>Mg(2+)</name>
        <dbReference type="ChEBI" id="CHEBI:18420"/>
    </ligand>
</feature>
<dbReference type="FunFam" id="3.30.1490.20:FF:000004">
    <property type="entry name" value="Succinate--CoA ligase [ADP-forming] subunit beta, mitochondrial"/>
    <property type="match status" value="1"/>
</dbReference>
<evidence type="ECO:0000313" key="15">
    <source>
        <dbReference type="Proteomes" id="UP000249464"/>
    </source>
</evidence>
<keyword evidence="6 10" id="KW-0067">ATP-binding</keyword>
<dbReference type="HAMAP" id="MF_00558">
    <property type="entry name" value="Succ_CoA_beta"/>
    <property type="match status" value="1"/>
</dbReference>
<dbReference type="InterPro" id="IPR005811">
    <property type="entry name" value="SUCC_ACL_C"/>
</dbReference>
<keyword evidence="3 10" id="KW-0436">Ligase</keyword>
<dbReference type="STRING" id="796604.A0A2X0M8W5"/>
<evidence type="ECO:0000256" key="8">
    <source>
        <dbReference type="ARBA" id="ARBA00022946"/>
    </source>
</evidence>
<dbReference type="Pfam" id="PF00549">
    <property type="entry name" value="Ligase_CoA"/>
    <property type="match status" value="1"/>
</dbReference>
<feature type="binding site" evidence="10">
    <location>
        <position position="320"/>
    </location>
    <ligand>
        <name>substrate</name>
        <note>ligand shared with subunit alpha</note>
    </ligand>
</feature>
<comment type="cofactor">
    <cofactor evidence="10">
        <name>Mg(2+)</name>
        <dbReference type="ChEBI" id="CHEBI:18420"/>
    </cofactor>
    <text evidence="10">Binds 1 Mg(2+) ion per subunit.</text>
</comment>
<accession>A0A2X0M8W5</accession>
<feature type="domain" description="ATP-grasp fold succinyl-CoA synthetase-type" evidence="13">
    <location>
        <begin position="27"/>
        <end position="129"/>
    </location>
</feature>
<feature type="domain" description="ATP-citrate synthase/succinyl-CoA ligase C-terminal" evidence="12">
    <location>
        <begin position="318"/>
        <end position="438"/>
    </location>
</feature>
<feature type="binding site" evidence="10">
    <location>
        <begin position="377"/>
        <end position="379"/>
    </location>
    <ligand>
        <name>substrate</name>
        <note>ligand shared with subunit alpha</note>
    </ligand>
</feature>
<reference evidence="14 15" key="1">
    <citation type="submission" date="2016-11" db="EMBL/GenBank/DDBJ databases">
        <authorList>
            <person name="Jaros S."/>
            <person name="Januszkiewicz K."/>
            <person name="Wedrychowicz H."/>
        </authorList>
    </citation>
    <scope>NUCLEOTIDE SEQUENCE [LARGE SCALE GENOMIC DNA]</scope>
</reference>
<keyword evidence="4 10" id="KW-0479">Metal-binding</keyword>
<protein>
    <recommendedName>
        <fullName evidence="10">Succinate--CoA ligase [ADP-forming] subunit beta, mitochondrial</fullName>
        <ecNumber evidence="10">6.2.1.5</ecNumber>
    </recommendedName>
    <alternativeName>
        <fullName evidence="10">Succinyl-CoA synthetase beta chain</fullName>
        <shortName evidence="10">SCS-beta</shortName>
    </alternativeName>
</protein>
<dbReference type="Gene3D" id="3.30.1490.20">
    <property type="entry name" value="ATP-grasp fold, A domain"/>
    <property type="match status" value="1"/>
</dbReference>
<evidence type="ECO:0000256" key="6">
    <source>
        <dbReference type="ARBA" id="ARBA00022840"/>
    </source>
</evidence>
<dbReference type="UniPathway" id="UPA00223">
    <property type="reaction ID" value="UER00999"/>
</dbReference>
<dbReference type="GO" id="GO:0004775">
    <property type="term" value="F:succinate-CoA ligase (ADP-forming) activity"/>
    <property type="evidence" value="ECO:0007669"/>
    <property type="project" value="UniProtKB-UniRule"/>
</dbReference>
<comment type="catalytic activity">
    <reaction evidence="10">
        <text>succinate + ATP + CoA = succinyl-CoA + ADP + phosphate</text>
        <dbReference type="Rhea" id="RHEA:17661"/>
        <dbReference type="ChEBI" id="CHEBI:30031"/>
        <dbReference type="ChEBI" id="CHEBI:30616"/>
        <dbReference type="ChEBI" id="CHEBI:43474"/>
        <dbReference type="ChEBI" id="CHEBI:57287"/>
        <dbReference type="ChEBI" id="CHEBI:57292"/>
        <dbReference type="ChEBI" id="CHEBI:456216"/>
        <dbReference type="EC" id="6.2.1.5"/>
    </reaction>
</comment>
<evidence type="ECO:0000259" key="12">
    <source>
        <dbReference type="Pfam" id="PF00549"/>
    </source>
</evidence>
<comment type="function">
    <text evidence="10">Succinyl-CoA synthetase functions in the citric acid cycle (TCA), coupling the hydrolysis of succinyl-CoA to the synthesis of ATP and thus represents the only step of substrate-level phosphorylation in the TCA. The beta subunit provides nucleotide specificity of the enzyme and binds the substrate succinate, while the binding sites for coenzyme A and phosphate are found in the alpha subunit.</text>
</comment>
<feature type="binding site" evidence="10">
    <location>
        <position position="163"/>
    </location>
    <ligand>
        <name>ATP</name>
        <dbReference type="ChEBI" id="CHEBI:30616"/>
    </ligand>
</feature>
<evidence type="ECO:0000256" key="4">
    <source>
        <dbReference type="ARBA" id="ARBA00022723"/>
    </source>
</evidence>
<dbReference type="PROSITE" id="PS01217">
    <property type="entry name" value="SUCCINYL_COA_LIG_3"/>
    <property type="match status" value="1"/>
</dbReference>
<evidence type="ECO:0000256" key="9">
    <source>
        <dbReference type="ARBA" id="ARBA00063570"/>
    </source>
</evidence>
<evidence type="ECO:0000256" key="5">
    <source>
        <dbReference type="ARBA" id="ARBA00022741"/>
    </source>
</evidence>
<dbReference type="SUPFAM" id="SSF56059">
    <property type="entry name" value="Glutathione synthetase ATP-binding domain-like"/>
    <property type="match status" value="2"/>
</dbReference>
<comment type="similarity">
    <text evidence="10">Belongs to the succinate/malate CoA ligase beta subunit family.</text>
</comment>
<dbReference type="Gene3D" id="3.40.50.261">
    <property type="entry name" value="Succinyl-CoA synthetase domains"/>
    <property type="match status" value="1"/>
</dbReference>
<dbReference type="Gene3D" id="3.30.470.20">
    <property type="entry name" value="ATP-grasp fold, B domain"/>
    <property type="match status" value="1"/>
</dbReference>
<evidence type="ECO:0000259" key="13">
    <source>
        <dbReference type="Pfam" id="PF08442"/>
    </source>
</evidence>
<keyword evidence="5 10" id="KW-0547">Nucleotide-binding</keyword>
<dbReference type="EC" id="6.2.1.5" evidence="10"/>
<dbReference type="GO" id="GO:0005739">
    <property type="term" value="C:mitochondrion"/>
    <property type="evidence" value="ECO:0007669"/>
    <property type="project" value="UniProtKB-SubCell"/>
</dbReference>
<evidence type="ECO:0000256" key="1">
    <source>
        <dbReference type="ARBA" id="ARBA00005064"/>
    </source>
</evidence>
<dbReference type="InterPro" id="IPR005809">
    <property type="entry name" value="Succ_CoA_ligase-like_bsu"/>
</dbReference>
<comment type="subcellular location">
    <subcellularLocation>
        <location evidence="10">Mitochondrion</location>
    </subcellularLocation>
</comment>
<dbReference type="InterPro" id="IPR013815">
    <property type="entry name" value="ATP_grasp_subdomain_1"/>
</dbReference>
<keyword evidence="2 10" id="KW-0816">Tricarboxylic acid cycle</keyword>
<dbReference type="PANTHER" id="PTHR11815:SF1">
    <property type="entry name" value="SUCCINATE--COA LIGASE [ADP-FORMING] SUBUNIT BETA, MITOCHONDRIAL"/>
    <property type="match status" value="1"/>
</dbReference>
<keyword evidence="8" id="KW-0809">Transit peptide</keyword>
<keyword evidence="10" id="KW-0496">Mitochondrion</keyword>
<dbReference type="InterPro" id="IPR016102">
    <property type="entry name" value="Succinyl-CoA_synth-like"/>
</dbReference>
<dbReference type="InterPro" id="IPR017866">
    <property type="entry name" value="Succ-CoA_synthase_bsu_CS"/>
</dbReference>
<name>A0A2X0M8W5_9BASI</name>
<evidence type="ECO:0000256" key="3">
    <source>
        <dbReference type="ARBA" id="ARBA00022598"/>
    </source>
</evidence>
<dbReference type="SUPFAM" id="SSF52210">
    <property type="entry name" value="Succinyl-CoA synthetase domains"/>
    <property type="match status" value="1"/>
</dbReference>
<keyword evidence="15" id="KW-1185">Reference proteome</keyword>
<dbReference type="FunFam" id="3.40.50.261:FF:000001">
    <property type="entry name" value="Succinate--CoA ligase [ADP-forming] subunit beta"/>
    <property type="match status" value="1"/>
</dbReference>
<dbReference type="GO" id="GO:0006104">
    <property type="term" value="P:succinyl-CoA metabolic process"/>
    <property type="evidence" value="ECO:0007669"/>
    <property type="project" value="TreeGrafter"/>
</dbReference>
<dbReference type="GO" id="GO:0005524">
    <property type="term" value="F:ATP binding"/>
    <property type="evidence" value="ECO:0007669"/>
    <property type="project" value="UniProtKB-UniRule"/>
</dbReference>
<proteinExistence type="inferred from homology"/>
<sequence length="442" mass="47390">MLAALRSTRAKLPRPSTLSQQRRHLSIHEYLSMNLLNQYGVPTPKSKPAFSADEAFQVAKNFGADKLVIKAQVLAGGRGKGHFDGKDGLKGGVQMVDSPEQAQKFAAQMIGHKLITKQTGAAGRACNAVSSRSCTSCLWLNTYSSSVLTPQVMLAERRQPTHEYYVAILNDRGLGGPALVASRQGGMNIEDVARDDPSAILTVPIDFEQGLSHSAALETAQKLGFESANQDKAADVFVKLFRLFKEKDATQIEINPLAEVEGGDVLCMDAKLGFDENAEFRQKDVFKLRDLTQEDPAEVEAAKYGLNFIKLDGSIGCLVNGAGLAMATMDVLNLNGGKPANFLDVGGGATAEAVKNAFELILSDKGVKSIFVNIFGGIMRCDVIAEGIIMAAKELELKIPLIVRLQGTKEVEAKKLIKESGMKIFAFDGLDEAATAAVKAAA</sequence>
<evidence type="ECO:0000256" key="2">
    <source>
        <dbReference type="ARBA" id="ARBA00022532"/>
    </source>
</evidence>
<dbReference type="Proteomes" id="UP000249464">
    <property type="component" value="Unassembled WGS sequence"/>
</dbReference>
<organism evidence="14 15">
    <name type="scientific">Microbotryum silenes-dioicae</name>
    <dbReference type="NCBI Taxonomy" id="796604"/>
    <lineage>
        <taxon>Eukaryota</taxon>
        <taxon>Fungi</taxon>
        <taxon>Dikarya</taxon>
        <taxon>Basidiomycota</taxon>
        <taxon>Pucciniomycotina</taxon>
        <taxon>Microbotryomycetes</taxon>
        <taxon>Microbotryales</taxon>
        <taxon>Microbotryaceae</taxon>
        <taxon>Microbotryum</taxon>
    </lineage>
</organism>
<keyword evidence="7 10" id="KW-0460">Magnesium</keyword>
<dbReference type="EMBL" id="FQNC01000046">
    <property type="protein sequence ID" value="SGY67876.1"/>
    <property type="molecule type" value="Genomic_DNA"/>
</dbReference>
<dbReference type="Pfam" id="PF08442">
    <property type="entry name" value="ATP-grasp_2"/>
    <property type="match status" value="2"/>
</dbReference>
<evidence type="ECO:0000313" key="14">
    <source>
        <dbReference type="EMBL" id="SGY67876.1"/>
    </source>
</evidence>
<dbReference type="FunFam" id="3.30.470.20:FF:000002">
    <property type="entry name" value="Succinate--CoA ligase [ADP-forming] subunit beta"/>
    <property type="match status" value="1"/>
</dbReference>
<feature type="binding site" evidence="10">
    <location>
        <begin position="77"/>
        <end position="79"/>
    </location>
    <ligand>
        <name>ATP</name>
        <dbReference type="ChEBI" id="CHEBI:30616"/>
    </ligand>
</feature>
<comment type="subunit">
    <text evidence="9">Heterodimer of an alpha and a beta subunit. The beta subunit determines specificity for GTP.</text>
</comment>
<evidence type="ECO:0000256" key="11">
    <source>
        <dbReference type="SAM" id="MobiDB-lite"/>
    </source>
</evidence>
<gene>
    <name evidence="14" type="primary">BQ5605_C004g02820</name>
    <name evidence="14" type="ORF">BQ5605_C004G02820</name>
</gene>
<dbReference type="PIRSF" id="PIRSF001554">
    <property type="entry name" value="SucCS_beta"/>
    <property type="match status" value="1"/>
</dbReference>
<dbReference type="GO" id="GO:0006099">
    <property type="term" value="P:tricarboxylic acid cycle"/>
    <property type="evidence" value="ECO:0007669"/>
    <property type="project" value="UniProtKB-UniRule"/>
</dbReference>
<comment type="pathway">
    <text evidence="1 10">Carbohydrate metabolism; tricarboxylic acid cycle; succinate from succinyl-CoA (ligase route): step 1/1.</text>
</comment>
<dbReference type="GO" id="GO:0000287">
    <property type="term" value="F:magnesium ion binding"/>
    <property type="evidence" value="ECO:0007669"/>
    <property type="project" value="UniProtKB-UniRule"/>
</dbReference>
<evidence type="ECO:0000256" key="7">
    <source>
        <dbReference type="ARBA" id="ARBA00022842"/>
    </source>
</evidence>
<dbReference type="NCBIfam" id="NF001913">
    <property type="entry name" value="PRK00696.1"/>
    <property type="match status" value="1"/>
</dbReference>
<dbReference type="InterPro" id="IPR013650">
    <property type="entry name" value="ATP-grasp_succ-CoA_synth-type"/>
</dbReference>
<dbReference type="PANTHER" id="PTHR11815">
    <property type="entry name" value="SUCCINYL-COA SYNTHETASE BETA CHAIN"/>
    <property type="match status" value="1"/>
</dbReference>
<feature type="region of interest" description="Disordered" evidence="11">
    <location>
        <begin position="1"/>
        <end position="21"/>
    </location>
</feature>
<feature type="binding site" evidence="10">
    <location>
        <position position="70"/>
    </location>
    <ligand>
        <name>ATP</name>
        <dbReference type="ChEBI" id="CHEBI:30616"/>
    </ligand>
</feature>
<dbReference type="AlphaFoldDB" id="A0A2X0M8W5"/>
<feature type="binding site" evidence="10">
    <location>
        <position position="255"/>
    </location>
    <ligand>
        <name>Mg(2+)</name>
        <dbReference type="ChEBI" id="CHEBI:18420"/>
    </ligand>
</feature>
<feature type="domain" description="ATP-grasp fold succinyl-CoA synthetase-type" evidence="13">
    <location>
        <begin position="150"/>
        <end position="258"/>
    </location>
</feature>